<dbReference type="EMBL" id="CCEJ010000001">
    <property type="protein sequence ID" value="CDR33037.1"/>
    <property type="molecule type" value="Genomic_DNA"/>
</dbReference>
<dbReference type="RefSeq" id="WP_041016535.1">
    <property type="nucleotide sequence ID" value="NZ_CCEJ010000001.1"/>
</dbReference>
<organism evidence="1 2">
    <name type="scientific">Candidatus Criblamydia sequanensis CRIB-18</name>
    <dbReference type="NCBI Taxonomy" id="1437425"/>
    <lineage>
        <taxon>Bacteria</taxon>
        <taxon>Pseudomonadati</taxon>
        <taxon>Chlamydiota</taxon>
        <taxon>Chlamydiia</taxon>
        <taxon>Parachlamydiales</taxon>
        <taxon>Candidatus Criblamydiaceae</taxon>
        <taxon>Candidatus Criblamydia</taxon>
    </lineage>
</organism>
<dbReference type="AlphaFoldDB" id="A0A090CXU1"/>
<reference evidence="1" key="2">
    <citation type="submission" date="2014-09" db="EMBL/GenBank/DDBJ databases">
        <title>Criblamydia sequanensis harbors a mega-plasmid encoding arsenite resistance.</title>
        <authorList>
            <person name="Bertelli C."/>
            <person name="Goesmann A."/>
            <person name="Greub G."/>
        </authorList>
    </citation>
    <scope>NUCLEOTIDE SEQUENCE [LARGE SCALE GENOMIC DNA]</scope>
    <source>
        <strain evidence="1">CRIB-18</strain>
    </source>
</reference>
<evidence type="ECO:0000313" key="2">
    <source>
        <dbReference type="Proteomes" id="UP000031552"/>
    </source>
</evidence>
<comment type="caution">
    <text evidence="1">The sequence shown here is derived from an EMBL/GenBank/DDBJ whole genome shotgun (WGS) entry which is preliminary data.</text>
</comment>
<gene>
    <name evidence="1" type="ORF">CSEC_0198</name>
</gene>
<keyword evidence="2" id="KW-1185">Reference proteome</keyword>
<dbReference type="eggNOG" id="ENOG50331X1">
    <property type="taxonomic scope" value="Bacteria"/>
</dbReference>
<evidence type="ECO:0000313" key="1">
    <source>
        <dbReference type="EMBL" id="CDR33037.1"/>
    </source>
</evidence>
<name>A0A090CXU1_9BACT</name>
<protein>
    <submittedName>
        <fullName evidence="1">Uncharacterized protein</fullName>
    </submittedName>
</protein>
<accession>A0A090CXU1</accession>
<sequence length="138" mass="16102">MDNIIELEHCFKQYWNQINRWLPEGIVQVDLKLLLDFGLLDFEAKDSSNRIFHVIENPDKILLVNQDFVVWIVPFIEQGISVSYTLIALNGRESLHPEICFKCVGAYNTSHLVLSILDKFISDIEENENVLTNIQNYY</sequence>
<dbReference type="Proteomes" id="UP000031552">
    <property type="component" value="Unassembled WGS sequence"/>
</dbReference>
<reference evidence="1" key="1">
    <citation type="submission" date="2013-12" db="EMBL/GenBank/DDBJ databases">
        <authorList>
            <person name="Linke B."/>
        </authorList>
    </citation>
    <scope>NUCLEOTIDE SEQUENCE [LARGE SCALE GENOMIC DNA]</scope>
    <source>
        <strain evidence="1">CRIB-18</strain>
    </source>
</reference>
<proteinExistence type="predicted"/>
<dbReference type="OrthoDB" id="21684at2"/>